<dbReference type="EMBL" id="PYGK01000001">
    <property type="protein sequence ID" value="PSL35584.1"/>
    <property type="molecule type" value="Genomic_DNA"/>
</dbReference>
<organism evidence="1 2">
    <name type="scientific">Chitinophaga ginsengisoli</name>
    <dbReference type="NCBI Taxonomy" id="363837"/>
    <lineage>
        <taxon>Bacteria</taxon>
        <taxon>Pseudomonadati</taxon>
        <taxon>Bacteroidota</taxon>
        <taxon>Chitinophagia</taxon>
        <taxon>Chitinophagales</taxon>
        <taxon>Chitinophagaceae</taxon>
        <taxon>Chitinophaga</taxon>
    </lineage>
</organism>
<gene>
    <name evidence="1" type="ORF">CLV42_101345</name>
</gene>
<dbReference type="OrthoDB" id="670903at2"/>
<comment type="caution">
    <text evidence="1">The sequence shown here is derived from an EMBL/GenBank/DDBJ whole genome shotgun (WGS) entry which is preliminary data.</text>
</comment>
<dbReference type="AlphaFoldDB" id="A0A2P8GNQ9"/>
<evidence type="ECO:0000313" key="2">
    <source>
        <dbReference type="Proteomes" id="UP000240978"/>
    </source>
</evidence>
<proteinExistence type="predicted"/>
<evidence type="ECO:0000313" key="1">
    <source>
        <dbReference type="EMBL" id="PSL35584.1"/>
    </source>
</evidence>
<protein>
    <submittedName>
        <fullName evidence="1">Uncharacterized protein</fullName>
    </submittedName>
</protein>
<dbReference type="Proteomes" id="UP000240978">
    <property type="component" value="Unassembled WGS sequence"/>
</dbReference>
<reference evidence="1 2" key="1">
    <citation type="submission" date="2018-03" db="EMBL/GenBank/DDBJ databases">
        <title>Genomic Encyclopedia of Archaeal and Bacterial Type Strains, Phase II (KMG-II): from individual species to whole genera.</title>
        <authorList>
            <person name="Goeker M."/>
        </authorList>
    </citation>
    <scope>NUCLEOTIDE SEQUENCE [LARGE SCALE GENOMIC DNA]</scope>
    <source>
        <strain evidence="1 2">DSM 18107</strain>
    </source>
</reference>
<dbReference type="RefSeq" id="WP_106600167.1">
    <property type="nucleotide sequence ID" value="NZ_PYGK01000001.1"/>
</dbReference>
<name>A0A2P8GNQ9_9BACT</name>
<accession>A0A2P8GNQ9</accession>
<keyword evidence="2" id="KW-1185">Reference proteome</keyword>
<sequence length="122" mass="13417">MPKVKVTNGDLLQKEINRLKKRSRALEHELGDRVQYLKGNYGKMALNSVLPGSAKNSAVLGVLGRVAKVAWQSGKFKSLSTSALMTALEFAGVRLGINLFDKFRKGRSKKKKAKAAAEKEED</sequence>